<keyword evidence="2" id="KW-1185">Reference proteome</keyword>
<organism evidence="1 2">
    <name type="scientific">Effrenium voratum</name>
    <dbReference type="NCBI Taxonomy" id="2562239"/>
    <lineage>
        <taxon>Eukaryota</taxon>
        <taxon>Sar</taxon>
        <taxon>Alveolata</taxon>
        <taxon>Dinophyceae</taxon>
        <taxon>Suessiales</taxon>
        <taxon>Symbiodiniaceae</taxon>
        <taxon>Effrenium</taxon>
    </lineage>
</organism>
<evidence type="ECO:0000313" key="1">
    <source>
        <dbReference type="EMBL" id="CAJ1389688.1"/>
    </source>
</evidence>
<accession>A0AA36N2E0</accession>
<sequence length="690" mass="70493">MLAFGSASAGALEAVPVVGNAQFGSAAFLQSLSCLGSPPSSFMHMHLDMSLSLRRSSQAGMLLPFLSCKLGLLLLCFDAGVDFTAFLQRLTHAGAISVVCSLGTFGLPVSARSPSQSGSAYSALGCHAASLSAAGFHSPDTSLTTKGFACLSCSLAAAGLHLSPSLVSRGFSCVDVLPPTLNFARLGLPSLCLASAHSGSTALLQSTSRPGSPTPALRGVIPVSLPPLHCVTWLASPVSTSSIGHLGMPLALQARAQVGAPLLAVGMLRPGLVFLLLACGASWLDAPMLMHNFCCPEPALPLGTLGQIGFSATLQALSQPEMFPPAPAGARTGLLLLVVPLVGTPSTPHTFQRIGSSLVSKAAGRLERFPSLVCLGALGVLLLLKSIVRAGATLLACNACSSCLSSLLAVDFQRVVVSLPVRALSCLDSALSFVAACHLGLSLLSRGMATGSLLPLLGISCVASSNVFDRTSVSSFVRPGALPPLQSLGQPGLQPVAATTSRTGTLPSAQSLAKGSLLLPFGELCLGSSMLATVGMLLGSITLLQETARSGLAPLVLHASLDSSLSLQRPSMADLSASSRGMMGLGSLLLASDSFDLDFALLAQNSGWMGAFVSTVSFVVLDFVLFVRAIGTPGNEEVTISGHCMQAIPVVRHAALELPVPLHNFIRVDLTLLANGFAGSELALLTQSCA</sequence>
<evidence type="ECO:0000313" key="2">
    <source>
        <dbReference type="Proteomes" id="UP001178507"/>
    </source>
</evidence>
<dbReference type="Proteomes" id="UP001178507">
    <property type="component" value="Unassembled WGS sequence"/>
</dbReference>
<comment type="caution">
    <text evidence="1">The sequence shown here is derived from an EMBL/GenBank/DDBJ whole genome shotgun (WGS) entry which is preliminary data.</text>
</comment>
<gene>
    <name evidence="1" type="ORF">EVOR1521_LOCUS15256</name>
</gene>
<name>A0AA36N2E0_9DINO</name>
<proteinExistence type="predicted"/>
<protein>
    <submittedName>
        <fullName evidence="1">Uncharacterized protein</fullName>
    </submittedName>
</protein>
<dbReference type="AlphaFoldDB" id="A0AA36N2E0"/>
<dbReference type="EMBL" id="CAUJNA010001924">
    <property type="protein sequence ID" value="CAJ1389688.1"/>
    <property type="molecule type" value="Genomic_DNA"/>
</dbReference>
<reference evidence="1" key="1">
    <citation type="submission" date="2023-08" db="EMBL/GenBank/DDBJ databases">
        <authorList>
            <person name="Chen Y."/>
            <person name="Shah S."/>
            <person name="Dougan E. K."/>
            <person name="Thang M."/>
            <person name="Chan C."/>
        </authorList>
    </citation>
    <scope>NUCLEOTIDE SEQUENCE</scope>
</reference>